<feature type="domain" description="B30.2/SPRY" evidence="2">
    <location>
        <begin position="70"/>
        <end position="275"/>
    </location>
</feature>
<dbReference type="Gene3D" id="2.60.120.920">
    <property type="match status" value="1"/>
</dbReference>
<organism evidence="3 4">
    <name type="scientific">Mucor plumbeus</name>
    <dbReference type="NCBI Taxonomy" id="97098"/>
    <lineage>
        <taxon>Eukaryota</taxon>
        <taxon>Fungi</taxon>
        <taxon>Fungi incertae sedis</taxon>
        <taxon>Mucoromycota</taxon>
        <taxon>Mucoromycotina</taxon>
        <taxon>Mucoromycetes</taxon>
        <taxon>Mucorales</taxon>
        <taxon>Mucorineae</taxon>
        <taxon>Mucoraceae</taxon>
        <taxon>Mucor</taxon>
    </lineage>
</organism>
<dbReference type="EMBL" id="JAEPRC010000053">
    <property type="protein sequence ID" value="KAG2212155.1"/>
    <property type="molecule type" value="Genomic_DNA"/>
</dbReference>
<feature type="region of interest" description="Disordered" evidence="1">
    <location>
        <begin position="1"/>
        <end position="22"/>
    </location>
</feature>
<gene>
    <name evidence="3" type="ORF">INT46_005990</name>
</gene>
<keyword evidence="4" id="KW-1185">Reference proteome</keyword>
<dbReference type="PANTHER" id="PTHR12864">
    <property type="entry name" value="RAN BINDING PROTEIN 9-RELATED"/>
    <property type="match status" value="1"/>
</dbReference>
<comment type="caution">
    <text evidence="3">The sequence shown here is derived from an EMBL/GenBank/DDBJ whole genome shotgun (WGS) entry which is preliminary data.</text>
</comment>
<evidence type="ECO:0000256" key="1">
    <source>
        <dbReference type="SAM" id="MobiDB-lite"/>
    </source>
</evidence>
<sequence>MKNNNGNLEEEPPSYDHAFQSNIDPDNQVYRLGKYRDASFDSFERGEMFVQAFSNQIDAFPIMQAQEVGQRGFLNTIQIDTNIQNNQLFKHIKANLQNPAYVVEQPDNVRFWPAFRPNCGPLEDFDATALASHPFLKIAEYNGQNQYENQTMTQHYFEITVQQAGPDVVMAIGLCTRPFPIFRMPGWNKFSVGYHSDDGHKFCDDATGGQPFGPSWTVGDTVGCLYSPETGNVTFTLNGIIAGQAFSGLVRHHYFPSIGADGPAQIQVNFGRQPFKYSIENWAGQYI</sequence>
<name>A0A8H7RKD8_9FUNG</name>
<dbReference type="InterPro" id="IPR003877">
    <property type="entry name" value="SPRY_dom"/>
</dbReference>
<protein>
    <recommendedName>
        <fullName evidence="2">B30.2/SPRY domain-containing protein</fullName>
    </recommendedName>
</protein>
<dbReference type="InterPro" id="IPR001870">
    <property type="entry name" value="B30.2/SPRY"/>
</dbReference>
<dbReference type="InterPro" id="IPR013320">
    <property type="entry name" value="ConA-like_dom_sf"/>
</dbReference>
<dbReference type="SMART" id="SM00449">
    <property type="entry name" value="SPRY"/>
    <property type="match status" value="1"/>
</dbReference>
<dbReference type="InterPro" id="IPR050618">
    <property type="entry name" value="Ubq-SigPath_Reg"/>
</dbReference>
<dbReference type="Proteomes" id="UP000650833">
    <property type="component" value="Unassembled WGS sequence"/>
</dbReference>
<dbReference type="Pfam" id="PF00622">
    <property type="entry name" value="SPRY"/>
    <property type="match status" value="1"/>
</dbReference>
<evidence type="ECO:0000259" key="2">
    <source>
        <dbReference type="PROSITE" id="PS50188"/>
    </source>
</evidence>
<reference evidence="3" key="1">
    <citation type="submission" date="2020-12" db="EMBL/GenBank/DDBJ databases">
        <title>Metabolic potential, ecology and presence of endohyphal bacteria is reflected in genomic diversity of Mucoromycotina.</title>
        <authorList>
            <person name="Muszewska A."/>
            <person name="Okrasinska A."/>
            <person name="Steczkiewicz K."/>
            <person name="Drgas O."/>
            <person name="Orlowska M."/>
            <person name="Perlinska-Lenart U."/>
            <person name="Aleksandrzak-Piekarczyk T."/>
            <person name="Szatraj K."/>
            <person name="Zielenkiewicz U."/>
            <person name="Pilsyk S."/>
            <person name="Malc E."/>
            <person name="Mieczkowski P."/>
            <person name="Kruszewska J.S."/>
            <person name="Biernat P."/>
            <person name="Pawlowska J."/>
        </authorList>
    </citation>
    <scope>NUCLEOTIDE SEQUENCE</scope>
    <source>
        <strain evidence="3">CBS 226.32</strain>
    </source>
</reference>
<dbReference type="OrthoDB" id="258495at2759"/>
<dbReference type="PROSITE" id="PS50188">
    <property type="entry name" value="B302_SPRY"/>
    <property type="match status" value="1"/>
</dbReference>
<evidence type="ECO:0000313" key="3">
    <source>
        <dbReference type="EMBL" id="KAG2212155.1"/>
    </source>
</evidence>
<dbReference type="AlphaFoldDB" id="A0A8H7RKD8"/>
<dbReference type="InterPro" id="IPR043136">
    <property type="entry name" value="B30.2/SPRY_sf"/>
</dbReference>
<dbReference type="SUPFAM" id="SSF49899">
    <property type="entry name" value="Concanavalin A-like lectins/glucanases"/>
    <property type="match status" value="1"/>
</dbReference>
<proteinExistence type="predicted"/>
<accession>A0A8H7RKD8</accession>
<evidence type="ECO:0000313" key="4">
    <source>
        <dbReference type="Proteomes" id="UP000650833"/>
    </source>
</evidence>